<dbReference type="EMBL" id="LS974625">
    <property type="protein sequence ID" value="CAG7866676.1"/>
    <property type="molecule type" value="Genomic_DNA"/>
</dbReference>
<sequence length="556" mass="64127">MSSSLSSSPTSLHDPLFPWLLKIRKSTEDVCSGRTSGEDLDELLYECISTYKEDPRYRNDVRFLKICFLYLEGSEDFESVYKEVEENEICIGHSLLYEWYATFLELKGLWIRAHLVYQTGLSREAQPFDRLKEAHSFFLQRISKRTKPSSLVKVLTFSNKLAFGFYFGIECKFKPCGQVGETLFVNPWETSTVDGLILKIKPQLLKYDGYYATNRAFPSKANLSFLQNFSRNKIIDIGGRKYQIKGCAGQGGFAQVFKACIDSNPDETVALKVQKPPFPLEFHMYRQLDRRIPENQRSSFGLAQRVHMYSDCSILVCDYLSHGTLQDVINSYVVVGKSMEEVLCMYYTIEMLYMLETLHSVGIIHGDFKPDNLLIHYPPKNLTETGFHEKTGSWSNQGLCLVDWGRGIDLSLFPSTTQFTGDCRTSGFRCTEMKENKPWKFQASLSFTFIEEFVDTYGLCVIVHMMLHNTYMEIDKKQSLDGGHVNMPRTSFKRYWNVDLWKELFTKLLNSETCEDDTETLRSLRKSMEAYICSDPKLMDKLNELLAKQRVSLCSS</sequence>
<proteinExistence type="predicted"/>
<dbReference type="InterPro" id="IPR008271">
    <property type="entry name" value="Ser/Thr_kinase_AS"/>
</dbReference>
<accession>A0A8D9D001</accession>
<evidence type="ECO:0000259" key="5">
    <source>
        <dbReference type="PROSITE" id="PS50011"/>
    </source>
</evidence>
<dbReference type="PANTHER" id="PTHR14030:SF4">
    <property type="entry name" value="BUB1 KINASE, ISOFORM A-RELATED"/>
    <property type="match status" value="1"/>
</dbReference>
<evidence type="ECO:0008006" key="9">
    <source>
        <dbReference type="Google" id="ProtNLM"/>
    </source>
</evidence>
<dbReference type="Gene3D" id="1.10.510.10">
    <property type="entry name" value="Transferase(Phosphotransferase) domain 1"/>
    <property type="match status" value="1"/>
</dbReference>
<name>A0A8D9D001_BRACM</name>
<evidence type="ECO:0000313" key="7">
    <source>
        <dbReference type="EMBL" id="CAG7866676.1"/>
    </source>
</evidence>
<dbReference type="SUPFAM" id="SSF56112">
    <property type="entry name" value="Protein kinase-like (PK-like)"/>
    <property type="match status" value="1"/>
</dbReference>
<organism evidence="7 8">
    <name type="scientific">Brassica campestris</name>
    <name type="common">Field mustard</name>
    <dbReference type="NCBI Taxonomy" id="3711"/>
    <lineage>
        <taxon>Eukaryota</taxon>
        <taxon>Viridiplantae</taxon>
        <taxon>Streptophyta</taxon>
        <taxon>Embryophyta</taxon>
        <taxon>Tracheophyta</taxon>
        <taxon>Spermatophyta</taxon>
        <taxon>Magnoliopsida</taxon>
        <taxon>eudicotyledons</taxon>
        <taxon>Gunneridae</taxon>
        <taxon>Pentapetalae</taxon>
        <taxon>rosids</taxon>
        <taxon>malvids</taxon>
        <taxon>Brassicales</taxon>
        <taxon>Brassicaceae</taxon>
        <taxon>Brassiceae</taxon>
        <taxon>Brassica</taxon>
    </lineage>
</organism>
<evidence type="ECO:0000256" key="1">
    <source>
        <dbReference type="ARBA" id="ARBA00004629"/>
    </source>
</evidence>
<dbReference type="SMART" id="SM00220">
    <property type="entry name" value="S_TKc"/>
    <property type="match status" value="1"/>
</dbReference>
<dbReference type="Pfam" id="PF08311">
    <property type="entry name" value="Mad3_BUB1_I"/>
    <property type="match status" value="1"/>
</dbReference>
<dbReference type="PANTHER" id="PTHR14030">
    <property type="entry name" value="MITOTIC CHECKPOINT SERINE/THREONINE-PROTEIN KINASE BUB1"/>
    <property type="match status" value="1"/>
</dbReference>
<dbReference type="SMART" id="SM00777">
    <property type="entry name" value="Mad3_BUB1_I"/>
    <property type="match status" value="1"/>
</dbReference>
<dbReference type="GO" id="GO:0004672">
    <property type="term" value="F:protein kinase activity"/>
    <property type="evidence" value="ECO:0007669"/>
    <property type="project" value="InterPro"/>
</dbReference>
<dbReference type="FunFam" id="1.10.510.10:FF:000648">
    <property type="entry name" value="Mitotic checkpoint serine/threonine-protein kinase BUB1"/>
    <property type="match status" value="1"/>
</dbReference>
<dbReference type="PROSITE" id="PS51489">
    <property type="entry name" value="BUB1_N"/>
    <property type="match status" value="1"/>
</dbReference>
<dbReference type="InterPro" id="IPR013212">
    <property type="entry name" value="Mad3/Bub1_I"/>
</dbReference>
<dbReference type="GO" id="GO:0005524">
    <property type="term" value="F:ATP binding"/>
    <property type="evidence" value="ECO:0007669"/>
    <property type="project" value="InterPro"/>
</dbReference>
<dbReference type="AlphaFoldDB" id="A0A8D9D001"/>
<keyword evidence="2" id="KW-0158">Chromosome</keyword>
<dbReference type="GO" id="GO:0032991">
    <property type="term" value="C:protein-containing complex"/>
    <property type="evidence" value="ECO:0007669"/>
    <property type="project" value="UniProtKB-ARBA"/>
</dbReference>
<evidence type="ECO:0000259" key="6">
    <source>
        <dbReference type="PROSITE" id="PS51489"/>
    </source>
</evidence>
<dbReference type="PROSITE" id="PS50011">
    <property type="entry name" value="PROTEIN_KINASE_DOM"/>
    <property type="match status" value="1"/>
</dbReference>
<gene>
    <name evidence="7" type="ORF">BRAPAZ1V2_A09P71430.2</name>
</gene>
<dbReference type="GO" id="GO:0000776">
    <property type="term" value="C:kinetochore"/>
    <property type="evidence" value="ECO:0007669"/>
    <property type="project" value="UniProtKB-KW"/>
</dbReference>
<feature type="domain" description="BUB1 N-terminal" evidence="6">
    <location>
        <begin position="1"/>
        <end position="159"/>
    </location>
</feature>
<reference evidence="7 8" key="1">
    <citation type="submission" date="2021-07" db="EMBL/GenBank/DDBJ databases">
        <authorList>
            <consortium name="Genoscope - CEA"/>
            <person name="William W."/>
        </authorList>
    </citation>
    <scope>NUCLEOTIDE SEQUENCE [LARGE SCALE GENOMIC DNA]</scope>
</reference>
<evidence type="ECO:0000256" key="3">
    <source>
        <dbReference type="ARBA" id="ARBA00022838"/>
    </source>
</evidence>
<dbReference type="InterPro" id="IPR011009">
    <property type="entry name" value="Kinase-like_dom_sf"/>
</dbReference>
<dbReference type="Pfam" id="PF00069">
    <property type="entry name" value="Pkinase"/>
    <property type="match status" value="1"/>
</dbReference>
<dbReference type="GO" id="GO:0007094">
    <property type="term" value="P:mitotic spindle assembly checkpoint signaling"/>
    <property type="evidence" value="ECO:0007669"/>
    <property type="project" value="InterPro"/>
</dbReference>
<evidence type="ECO:0000256" key="4">
    <source>
        <dbReference type="ARBA" id="ARBA00023328"/>
    </source>
</evidence>
<protein>
    <recommendedName>
        <fullName evidence="9">Protein kinase domain-containing protein</fullName>
    </recommendedName>
</protein>
<feature type="domain" description="Protein kinase" evidence="5">
    <location>
        <begin position="242"/>
        <end position="551"/>
    </location>
</feature>
<dbReference type="InterPro" id="IPR000719">
    <property type="entry name" value="Prot_kinase_dom"/>
</dbReference>
<evidence type="ECO:0000256" key="2">
    <source>
        <dbReference type="ARBA" id="ARBA00022454"/>
    </source>
</evidence>
<keyword evidence="3" id="KW-0995">Kinetochore</keyword>
<dbReference type="Proteomes" id="UP000694005">
    <property type="component" value="Chromosome A09"/>
</dbReference>
<dbReference type="Gramene" id="A09p71430.2_BraZ1">
    <property type="protein sequence ID" value="A09p71430.2_BraZ1.CDS"/>
    <property type="gene ID" value="A09g71430.2_BraZ1"/>
</dbReference>
<evidence type="ECO:0000313" key="8">
    <source>
        <dbReference type="Proteomes" id="UP000694005"/>
    </source>
</evidence>
<comment type="subcellular location">
    <subcellularLocation>
        <location evidence="1">Chromosome</location>
        <location evidence="1">Centromere</location>
        <location evidence="1">Kinetochore</location>
    </subcellularLocation>
</comment>
<dbReference type="InterPro" id="IPR015661">
    <property type="entry name" value="Bub1/Mad3"/>
</dbReference>
<keyword evidence="4" id="KW-0137">Centromere</keyword>
<dbReference type="PROSITE" id="PS00108">
    <property type="entry name" value="PROTEIN_KINASE_ST"/>
    <property type="match status" value="1"/>
</dbReference>
<dbReference type="Gene3D" id="1.25.40.430">
    <property type="match status" value="1"/>
</dbReference>